<evidence type="ECO:0000256" key="3">
    <source>
        <dbReference type="ARBA" id="ARBA00022692"/>
    </source>
</evidence>
<protein>
    <submittedName>
        <fullName evidence="9">FtsX-like permease family protein</fullName>
    </submittedName>
</protein>
<feature type="transmembrane region" description="Helical" evidence="6">
    <location>
        <begin position="20"/>
        <end position="38"/>
    </location>
</feature>
<dbReference type="Pfam" id="PF12704">
    <property type="entry name" value="MacB_PCD"/>
    <property type="match status" value="1"/>
</dbReference>
<accession>A0A7K0KCR0</accession>
<evidence type="ECO:0000256" key="6">
    <source>
        <dbReference type="SAM" id="Phobius"/>
    </source>
</evidence>
<evidence type="ECO:0000313" key="9">
    <source>
        <dbReference type="EMBL" id="MST83200.1"/>
    </source>
</evidence>
<dbReference type="RefSeq" id="WP_154532555.1">
    <property type="nucleotide sequence ID" value="NZ_VUNG01000001.1"/>
</dbReference>
<feature type="transmembrane region" description="Helical" evidence="6">
    <location>
        <begin position="716"/>
        <end position="736"/>
    </location>
</feature>
<organism evidence="9 10">
    <name type="scientific">Hallella mizrahii</name>
    <dbReference type="NCBI Taxonomy" id="2606637"/>
    <lineage>
        <taxon>Bacteria</taxon>
        <taxon>Pseudomonadati</taxon>
        <taxon>Bacteroidota</taxon>
        <taxon>Bacteroidia</taxon>
        <taxon>Bacteroidales</taxon>
        <taxon>Prevotellaceae</taxon>
        <taxon>Hallella</taxon>
    </lineage>
</organism>
<keyword evidence="2" id="KW-1003">Cell membrane</keyword>
<dbReference type="GO" id="GO:0022857">
    <property type="term" value="F:transmembrane transporter activity"/>
    <property type="evidence" value="ECO:0007669"/>
    <property type="project" value="TreeGrafter"/>
</dbReference>
<keyword evidence="3 6" id="KW-0812">Transmembrane</keyword>
<gene>
    <name evidence="9" type="ORF">FYJ73_00600</name>
</gene>
<dbReference type="EMBL" id="VUNG01000001">
    <property type="protein sequence ID" value="MST83200.1"/>
    <property type="molecule type" value="Genomic_DNA"/>
</dbReference>
<reference evidence="9 10" key="1">
    <citation type="submission" date="2019-08" db="EMBL/GenBank/DDBJ databases">
        <title>In-depth cultivation of the pig gut microbiome towards novel bacterial diversity and tailored functional studies.</title>
        <authorList>
            <person name="Wylensek D."/>
            <person name="Hitch T.C.A."/>
            <person name="Clavel T."/>
        </authorList>
    </citation>
    <scope>NUCLEOTIDE SEQUENCE [LARGE SCALE GENOMIC DNA]</scope>
    <source>
        <strain evidence="9 10">LKV-178-WT-2A</strain>
    </source>
</reference>
<dbReference type="InterPro" id="IPR050250">
    <property type="entry name" value="Macrolide_Exporter_MacB"/>
</dbReference>
<feature type="transmembrane region" description="Helical" evidence="6">
    <location>
        <begin position="748"/>
        <end position="769"/>
    </location>
</feature>
<comment type="subcellular location">
    <subcellularLocation>
        <location evidence="1">Cell membrane</location>
        <topology evidence="1">Multi-pass membrane protein</topology>
    </subcellularLocation>
</comment>
<evidence type="ECO:0000259" key="7">
    <source>
        <dbReference type="Pfam" id="PF02687"/>
    </source>
</evidence>
<evidence type="ECO:0000256" key="4">
    <source>
        <dbReference type="ARBA" id="ARBA00022989"/>
    </source>
</evidence>
<keyword evidence="10" id="KW-1185">Reference proteome</keyword>
<evidence type="ECO:0000313" key="10">
    <source>
        <dbReference type="Proteomes" id="UP000438914"/>
    </source>
</evidence>
<dbReference type="InterPro" id="IPR025857">
    <property type="entry name" value="MacB_PCD"/>
</dbReference>
<evidence type="ECO:0000256" key="1">
    <source>
        <dbReference type="ARBA" id="ARBA00004651"/>
    </source>
</evidence>
<comment type="caution">
    <text evidence="9">The sequence shown here is derived from an EMBL/GenBank/DDBJ whole genome shotgun (WGS) entry which is preliminary data.</text>
</comment>
<feature type="transmembrane region" description="Helical" evidence="6">
    <location>
        <begin position="418"/>
        <end position="443"/>
    </location>
</feature>
<feature type="domain" description="MacB-like periplasmic core" evidence="8">
    <location>
        <begin position="16"/>
        <end position="187"/>
    </location>
</feature>
<dbReference type="InterPro" id="IPR003838">
    <property type="entry name" value="ABC3_permease_C"/>
</dbReference>
<evidence type="ECO:0000256" key="5">
    <source>
        <dbReference type="ARBA" id="ARBA00023136"/>
    </source>
</evidence>
<keyword evidence="4 6" id="KW-1133">Transmembrane helix</keyword>
<feature type="transmembrane region" description="Helical" evidence="6">
    <location>
        <begin position="327"/>
        <end position="358"/>
    </location>
</feature>
<dbReference type="Pfam" id="PF02687">
    <property type="entry name" value="FtsX"/>
    <property type="match status" value="2"/>
</dbReference>
<evidence type="ECO:0000256" key="2">
    <source>
        <dbReference type="ARBA" id="ARBA00022475"/>
    </source>
</evidence>
<dbReference type="Proteomes" id="UP000438914">
    <property type="component" value="Unassembled WGS sequence"/>
</dbReference>
<evidence type="ECO:0000259" key="8">
    <source>
        <dbReference type="Pfam" id="PF12704"/>
    </source>
</evidence>
<dbReference type="AlphaFoldDB" id="A0A7K0KCR0"/>
<sequence>MMKSYFVFLSRNKGYTLINFFGLSVSLMFVMLIGLYTWQEKSIDRQVANADRIEALGMSFDGTDACEGIHHYVGTQLRKHYPEIESACGVCHNGTWVSCGGDYLSASLLSVDTTFFHVFDYKLLKGDRNSCLTADNSAVLTVSFARKLFGSADPMGQTVTIGDTIRFRVTGIMQDLDNTVFCHTDMLTNFSQAKLYNMANTDEFFVKGSINYTGSSVFLLMRPGHSFIGRSHELTKFISTFWPHFQESWKCEVFTTPFSHLYLSKLDTNNDVTRRGNPTLINILMVATLLILLFAVTNYINLTVAISGRRAREMATRQLFGATRCRVFAKLVAESTLLCLVAWMVALLLAVAFAPVMGHQLDTTLQVSRLFSLACIGLSLLLIVVIGTLSGIIPGLITSRVKPIEIIKGTFVHQTKMVLSRVFIVFQNIITITMLGCALIMLAQLRHLVNAPLGFNKDNILVISTFNSGHPDAIHTFMDLLRRESCVAAASASMGTPLDGGNNNTFAFNGKAVSMQFFITDPYFMNVYGLTLKGGCKPQVHHFYINHEAEAEIKNIMGIRPQELLRKNPFYYADSLDVYGGRMNEFLIDNIQREQHPMFIDIQPHVDYPWAISIKVKGDPQTAFNTVADVYHTAFHKVMTDDDAKFADRIIQDKFHQEQQTSHLVTLFAFMAILISLLGLVAMATYYIGQRAKEIAIRKVFGSTGAQVRRRLIRTFMQYVAIAFVIGSLLTVWLMQHWMSQFSYRTVWWPWILVAGAVVFAVSLLAVFVQSWKAGNENPVNNIKQE</sequence>
<name>A0A7K0KCR0_9BACT</name>
<dbReference type="PANTHER" id="PTHR30572">
    <property type="entry name" value="MEMBRANE COMPONENT OF TRANSPORTER-RELATED"/>
    <property type="match status" value="1"/>
</dbReference>
<feature type="transmembrane region" description="Helical" evidence="6">
    <location>
        <begin position="370"/>
        <end position="397"/>
    </location>
</feature>
<feature type="domain" description="ABC3 transporter permease C-terminal" evidence="7">
    <location>
        <begin position="286"/>
        <end position="401"/>
    </location>
</feature>
<feature type="transmembrane region" description="Helical" evidence="6">
    <location>
        <begin position="664"/>
        <end position="689"/>
    </location>
</feature>
<keyword evidence="5 6" id="KW-0472">Membrane</keyword>
<dbReference type="PANTHER" id="PTHR30572:SF18">
    <property type="entry name" value="ABC-TYPE MACROLIDE FAMILY EXPORT SYSTEM PERMEASE COMPONENT 2"/>
    <property type="match status" value="1"/>
</dbReference>
<feature type="domain" description="ABC3 transporter permease C-terminal" evidence="7">
    <location>
        <begin position="667"/>
        <end position="779"/>
    </location>
</feature>
<dbReference type="GO" id="GO:0005886">
    <property type="term" value="C:plasma membrane"/>
    <property type="evidence" value="ECO:0007669"/>
    <property type="project" value="UniProtKB-SubCell"/>
</dbReference>
<feature type="transmembrane region" description="Helical" evidence="6">
    <location>
        <begin position="280"/>
        <end position="306"/>
    </location>
</feature>
<proteinExistence type="predicted"/>